<feature type="region of interest" description="Disordered" evidence="1">
    <location>
        <begin position="176"/>
        <end position="198"/>
    </location>
</feature>
<keyword evidence="2" id="KW-0812">Transmembrane</keyword>
<dbReference type="EMBL" id="JAGDFL010000120">
    <property type="protein sequence ID" value="KAG7397261.1"/>
    <property type="molecule type" value="Genomic_DNA"/>
</dbReference>
<dbReference type="AlphaFoldDB" id="A0A8T1WVW5"/>
<feature type="transmembrane region" description="Helical" evidence="2">
    <location>
        <begin position="220"/>
        <end position="240"/>
    </location>
</feature>
<gene>
    <name evidence="5" type="ORF">PHYBOEH_001073</name>
</gene>
<feature type="domain" description="Temptin Cys/Cys disulfide" evidence="4">
    <location>
        <begin position="20"/>
        <end position="112"/>
    </location>
</feature>
<name>A0A8T1WVW5_9STRA</name>
<protein>
    <recommendedName>
        <fullName evidence="4">Temptin Cys/Cys disulfide domain-containing protein</fullName>
    </recommendedName>
</protein>
<evidence type="ECO:0000313" key="5">
    <source>
        <dbReference type="EMBL" id="KAG7397261.1"/>
    </source>
</evidence>
<dbReference type="PANTHER" id="PTHR34737:SF2">
    <property type="entry name" value="EF-HAND DOMAIN-CONTAINING PROTEIN"/>
    <property type="match status" value="1"/>
</dbReference>
<feature type="compositionally biased region" description="Polar residues" evidence="1">
    <location>
        <begin position="176"/>
        <end position="185"/>
    </location>
</feature>
<keyword evidence="2" id="KW-0472">Membrane</keyword>
<dbReference type="InterPro" id="IPR057626">
    <property type="entry name" value="S-S_Temptin"/>
</dbReference>
<proteinExistence type="predicted"/>
<evidence type="ECO:0000313" key="6">
    <source>
        <dbReference type="Proteomes" id="UP000693981"/>
    </source>
</evidence>
<evidence type="ECO:0000256" key="2">
    <source>
        <dbReference type="SAM" id="Phobius"/>
    </source>
</evidence>
<dbReference type="PANTHER" id="PTHR34737">
    <property type="entry name" value="EF-HAND DOMAIN-CONTAINING PROTEIN"/>
    <property type="match status" value="1"/>
</dbReference>
<keyword evidence="3" id="KW-0732">Signal</keyword>
<dbReference type="Pfam" id="PF24784">
    <property type="entry name" value="Temptin_C"/>
    <property type="match status" value="1"/>
</dbReference>
<organism evidence="5 6">
    <name type="scientific">Phytophthora boehmeriae</name>
    <dbReference type="NCBI Taxonomy" id="109152"/>
    <lineage>
        <taxon>Eukaryota</taxon>
        <taxon>Sar</taxon>
        <taxon>Stramenopiles</taxon>
        <taxon>Oomycota</taxon>
        <taxon>Peronosporomycetes</taxon>
        <taxon>Peronosporales</taxon>
        <taxon>Peronosporaceae</taxon>
        <taxon>Phytophthora</taxon>
    </lineage>
</organism>
<keyword evidence="2" id="KW-1133">Transmembrane helix</keyword>
<dbReference type="InterPro" id="IPR055313">
    <property type="entry name" value="Temptin-like"/>
</dbReference>
<evidence type="ECO:0000259" key="4">
    <source>
        <dbReference type="Pfam" id="PF24784"/>
    </source>
</evidence>
<accession>A0A8T1WVW5</accession>
<feature type="chain" id="PRO_5035769723" description="Temptin Cys/Cys disulfide domain-containing protein" evidence="3">
    <location>
        <begin position="22"/>
        <end position="260"/>
    </location>
</feature>
<comment type="caution">
    <text evidence="5">The sequence shown here is derived from an EMBL/GenBank/DDBJ whole genome shotgun (WGS) entry which is preliminary data.</text>
</comment>
<evidence type="ECO:0000256" key="3">
    <source>
        <dbReference type="SAM" id="SignalP"/>
    </source>
</evidence>
<dbReference type="Proteomes" id="UP000693981">
    <property type="component" value="Unassembled WGS sequence"/>
</dbReference>
<feature type="signal peptide" evidence="3">
    <location>
        <begin position="1"/>
        <end position="21"/>
    </location>
</feature>
<dbReference type="OrthoDB" id="129121at2759"/>
<evidence type="ECO:0000256" key="1">
    <source>
        <dbReference type="SAM" id="MobiDB-lite"/>
    </source>
</evidence>
<sequence>MRASSVVISVIMVGTVPQVSSYSMYAIRVPNGDKVPGVTALGHVDPVLAGPMNEFGMDMIDADFKWTKELCMKDSDGDGQTNGQELGDPCCEFVFRKNAVVRWSECISHPGDAEFTSDPALWEGLVCPEAAAEVAPDSLIASSSAASKVAVEGHAVTVKTQGSDGAKTQAVLGTTAKNDSNTQSMGPAVASSGEAEEATLKDTAAEGISANMSVGAPPPLFSSSVLSAAMVLGVLGFVLLRSRRRRNHFRLPRQQQRRAQ</sequence>
<reference evidence="5" key="1">
    <citation type="submission" date="2021-02" db="EMBL/GenBank/DDBJ databases">
        <authorList>
            <person name="Palmer J.M."/>
        </authorList>
    </citation>
    <scope>NUCLEOTIDE SEQUENCE</scope>
    <source>
        <strain evidence="5">SCRP23</strain>
    </source>
</reference>
<keyword evidence="6" id="KW-1185">Reference proteome</keyword>